<dbReference type="EMBL" id="SORF01000039">
    <property type="protein sequence ID" value="TDY38198.1"/>
    <property type="molecule type" value="Genomic_DNA"/>
</dbReference>
<keyword evidence="2" id="KW-1185">Reference proteome</keyword>
<reference evidence="1 2" key="1">
    <citation type="submission" date="2019-03" db="EMBL/GenBank/DDBJ databases">
        <title>Genomic Encyclopedia of Type Strains, Phase IV (KMG-IV): sequencing the most valuable type-strain genomes for metagenomic binning, comparative biology and taxonomic classification.</title>
        <authorList>
            <person name="Goeker M."/>
        </authorList>
    </citation>
    <scope>NUCLEOTIDE SEQUENCE [LARGE SCALE GENOMIC DNA]</scope>
    <source>
        <strain evidence="1 2">DSM 17974</strain>
    </source>
</reference>
<evidence type="ECO:0000313" key="1">
    <source>
        <dbReference type="EMBL" id="TDY38198.1"/>
    </source>
</evidence>
<proteinExistence type="predicted"/>
<evidence type="ECO:0000313" key="2">
    <source>
        <dbReference type="Proteomes" id="UP000294581"/>
    </source>
</evidence>
<protein>
    <submittedName>
        <fullName evidence="1">Uncharacterized protein</fullName>
    </submittedName>
</protein>
<accession>A0A4R8L7V7</accession>
<sequence length="42" mass="5342">MHDAYWKEYFVVMMKKRRSWRLRRFEHHRLGIGPARAIYDSF</sequence>
<comment type="caution">
    <text evidence="1">The sequence shown here is derived from an EMBL/GenBank/DDBJ whole genome shotgun (WGS) entry which is preliminary data.</text>
</comment>
<gene>
    <name evidence="1" type="ORF">C7445_1395</name>
</gene>
<dbReference type="AlphaFoldDB" id="A0A4R8L7V7"/>
<dbReference type="Proteomes" id="UP000294581">
    <property type="component" value="Unassembled WGS sequence"/>
</dbReference>
<organism evidence="1 2">
    <name type="scientific">Alicyclobacillus sacchari</name>
    <dbReference type="NCBI Taxonomy" id="392010"/>
    <lineage>
        <taxon>Bacteria</taxon>
        <taxon>Bacillati</taxon>
        <taxon>Bacillota</taxon>
        <taxon>Bacilli</taxon>
        <taxon>Bacillales</taxon>
        <taxon>Alicyclobacillaceae</taxon>
        <taxon>Alicyclobacillus</taxon>
    </lineage>
</organism>
<name>A0A4R8L7V7_9BACL</name>